<organism evidence="1">
    <name type="scientific">Lepeophtheirus salmonis</name>
    <name type="common">Salmon louse</name>
    <name type="synonym">Caligus salmonis</name>
    <dbReference type="NCBI Taxonomy" id="72036"/>
    <lineage>
        <taxon>Eukaryota</taxon>
        <taxon>Metazoa</taxon>
        <taxon>Ecdysozoa</taxon>
        <taxon>Arthropoda</taxon>
        <taxon>Crustacea</taxon>
        <taxon>Multicrustacea</taxon>
        <taxon>Hexanauplia</taxon>
        <taxon>Copepoda</taxon>
        <taxon>Siphonostomatoida</taxon>
        <taxon>Caligidae</taxon>
        <taxon>Lepeophtheirus</taxon>
    </lineage>
</organism>
<evidence type="ECO:0000313" key="1">
    <source>
        <dbReference type="EMBL" id="CDW24833.1"/>
    </source>
</evidence>
<reference evidence="1" key="1">
    <citation type="submission" date="2014-05" db="EMBL/GenBank/DDBJ databases">
        <authorList>
            <person name="Chronopoulou M."/>
        </authorList>
    </citation>
    <scope>NUCLEOTIDE SEQUENCE</scope>
    <source>
        <tissue evidence="1">Whole organism</tissue>
    </source>
</reference>
<proteinExistence type="predicted"/>
<dbReference type="AlphaFoldDB" id="A0A0K2TFN1"/>
<accession>A0A0K2TFN1</accession>
<sequence length="77" mass="9320">MTLDLVNHPFMLKNTPYLLYNHPILLAHLYELRNFIKRQNNPIKRPMKKEVFILHPQLLYCNSWVHPTLISISFIYD</sequence>
<dbReference type="EMBL" id="HACA01007472">
    <property type="protein sequence ID" value="CDW24833.1"/>
    <property type="molecule type" value="Transcribed_RNA"/>
</dbReference>
<name>A0A0K2TFN1_LEPSM</name>
<protein>
    <submittedName>
        <fullName evidence="1">Uncharacterized protein</fullName>
    </submittedName>
</protein>